<organism evidence="4 5">
    <name type="scientific">Corynebacterium matruchotii</name>
    <dbReference type="NCBI Taxonomy" id="43768"/>
    <lineage>
        <taxon>Bacteria</taxon>
        <taxon>Bacillati</taxon>
        <taxon>Actinomycetota</taxon>
        <taxon>Actinomycetes</taxon>
        <taxon>Mycobacteriales</taxon>
        <taxon>Corynebacteriaceae</taxon>
        <taxon>Corynebacterium</taxon>
    </lineage>
</organism>
<feature type="transmembrane region" description="Helical" evidence="2">
    <location>
        <begin position="597"/>
        <end position="619"/>
    </location>
</feature>
<protein>
    <submittedName>
        <fullName evidence="4">Type VII secretion integral membrane protein EccD</fullName>
    </submittedName>
</protein>
<feature type="transmembrane region" description="Helical" evidence="2">
    <location>
        <begin position="517"/>
        <end position="535"/>
    </location>
</feature>
<feature type="region of interest" description="Disordered" evidence="1">
    <location>
        <begin position="38"/>
        <end position="90"/>
    </location>
</feature>
<dbReference type="Gene3D" id="3.10.20.90">
    <property type="entry name" value="Phosphatidylinositol 3-kinase Catalytic Subunit, Chain A, domain 1"/>
    <property type="match status" value="1"/>
</dbReference>
<gene>
    <name evidence="4" type="ORF">NCTC10254_01364</name>
</gene>
<dbReference type="InterPro" id="IPR024962">
    <property type="entry name" value="YukD-like"/>
</dbReference>
<dbReference type="InterPro" id="IPR044049">
    <property type="entry name" value="EccD_transm"/>
</dbReference>
<feature type="transmembrane region" description="Helical" evidence="2">
    <location>
        <begin position="412"/>
        <end position="434"/>
    </location>
</feature>
<feature type="transmembrane region" description="Helical" evidence="2">
    <location>
        <begin position="386"/>
        <end position="406"/>
    </location>
</feature>
<feature type="transmembrane region" description="Helical" evidence="2">
    <location>
        <begin position="261"/>
        <end position="279"/>
    </location>
</feature>
<evidence type="ECO:0000313" key="4">
    <source>
        <dbReference type="EMBL" id="SPW28421.1"/>
    </source>
</evidence>
<sequence>MRLGAFPDFLLHLTQVFNEPHPVVFGLFAFAGAVAGERADGGEEDHDDHDRADGHADGVAGRHHHHDHAGPANDGHECHEHAATATPTNGGHRGDFDRFICFNFFMQPGGPVYYASAHISLLLVRLSGPDSGNLNAKMSSVFVRLSIFWENQQLDVSLPAQRPVVDFIDEIIQLFHPVTESHAKPGESVTDVFTWALSSPINGRINPDISLSESGIIDGQRLYLTRASDAAQAPFVDDILSEIRTTIDDNQWRWSSAIRSNGLYCCGLTLLGLLFLILLPRTLTPTSQTSPWVFAPIGIITLASIIIAASRAHPWLRWAGIIVPIAAAATTWPATTLIPNATTPARITWTLAATSLGGIIAAFLAGRRRPNQQGQGADSRNDTAGVVAFTILTVVLTGLGVAFLFPVRPLAVAAWGAWAPILLLLIAPTVALNATGLPTMLRRNDTGDPVERTKIHTTARRSEAFSRGLVWAATALALLDIITLVGSPYWQQAIPAACLALILMLRSHGFADARIIAPLLTAGGVGIALTAAALTHFGQHHWAKPPTPWWQADNYLVWVVFASTLIVIALLFISINNLSLDELQEARLSKIISTIDVLISLTFVPGILVAQGVYTYFWAIM</sequence>
<proteinExistence type="predicted"/>
<keyword evidence="2" id="KW-0472">Membrane</keyword>
<dbReference type="AlphaFoldDB" id="A0A8B4H749"/>
<reference evidence="4 5" key="1">
    <citation type="submission" date="2018-06" db="EMBL/GenBank/DDBJ databases">
        <authorList>
            <consortium name="Pathogen Informatics"/>
            <person name="Doyle S."/>
        </authorList>
    </citation>
    <scope>NUCLEOTIDE SEQUENCE [LARGE SCALE GENOMIC DNA]</scope>
    <source>
        <strain evidence="4 5">NCTC10254</strain>
    </source>
</reference>
<accession>A0A8B4H749</accession>
<name>A0A8B4H749_9CORY</name>
<evidence type="ECO:0000256" key="2">
    <source>
        <dbReference type="SAM" id="Phobius"/>
    </source>
</evidence>
<evidence type="ECO:0000313" key="5">
    <source>
        <dbReference type="Proteomes" id="UP000249886"/>
    </source>
</evidence>
<dbReference type="Pfam" id="PF08817">
    <property type="entry name" value="YukD"/>
    <property type="match status" value="1"/>
</dbReference>
<dbReference type="Proteomes" id="UP000249886">
    <property type="component" value="Unassembled WGS sequence"/>
</dbReference>
<feature type="transmembrane region" description="Helical" evidence="2">
    <location>
        <begin position="291"/>
        <end position="309"/>
    </location>
</feature>
<evidence type="ECO:0000256" key="1">
    <source>
        <dbReference type="SAM" id="MobiDB-lite"/>
    </source>
</evidence>
<dbReference type="EMBL" id="UARK01000009">
    <property type="protein sequence ID" value="SPW28421.1"/>
    <property type="molecule type" value="Genomic_DNA"/>
</dbReference>
<comment type="caution">
    <text evidence="4">The sequence shown here is derived from an EMBL/GenBank/DDBJ whole genome shotgun (WGS) entry which is preliminary data.</text>
</comment>
<dbReference type="Pfam" id="PF19053">
    <property type="entry name" value="EccD"/>
    <property type="match status" value="1"/>
</dbReference>
<feature type="transmembrane region" description="Helical" evidence="2">
    <location>
        <begin position="489"/>
        <end position="505"/>
    </location>
</feature>
<feature type="transmembrane region" description="Helical" evidence="2">
    <location>
        <begin position="347"/>
        <end position="365"/>
    </location>
</feature>
<keyword evidence="2" id="KW-0812">Transmembrane</keyword>
<feature type="transmembrane region" description="Helical" evidence="2">
    <location>
        <begin position="555"/>
        <end position="576"/>
    </location>
</feature>
<feature type="transmembrane region" description="Helical" evidence="2">
    <location>
        <begin position="316"/>
        <end position="335"/>
    </location>
</feature>
<feature type="transmembrane region" description="Helical" evidence="2">
    <location>
        <begin position="464"/>
        <end position="483"/>
    </location>
</feature>
<keyword evidence="2" id="KW-1133">Transmembrane helix</keyword>
<evidence type="ECO:0000259" key="3">
    <source>
        <dbReference type="Pfam" id="PF19053"/>
    </source>
</evidence>
<feature type="domain" description="EccD-like transmembrane" evidence="3">
    <location>
        <begin position="259"/>
        <end position="617"/>
    </location>
</feature>